<keyword evidence="1" id="KW-0472">Membrane</keyword>
<dbReference type="AlphaFoldDB" id="A0A6J6I7I1"/>
<keyword evidence="1" id="KW-0812">Transmembrane</keyword>
<dbReference type="InterPro" id="IPR025323">
    <property type="entry name" value="DUF4229"/>
</dbReference>
<accession>A0A6J6I7I1</accession>
<reference evidence="2" key="1">
    <citation type="submission" date="2020-05" db="EMBL/GenBank/DDBJ databases">
        <authorList>
            <person name="Chiriac C."/>
            <person name="Salcher M."/>
            <person name="Ghai R."/>
            <person name="Kavagutti S V."/>
        </authorList>
    </citation>
    <scope>NUCLEOTIDE SEQUENCE</scope>
</reference>
<feature type="transmembrane region" description="Helical" evidence="1">
    <location>
        <begin position="5"/>
        <end position="25"/>
    </location>
</feature>
<name>A0A6J6I7I1_9ZZZZ</name>
<proteinExistence type="predicted"/>
<evidence type="ECO:0000256" key="1">
    <source>
        <dbReference type="SAM" id="Phobius"/>
    </source>
</evidence>
<keyword evidence="1" id="KW-1133">Transmembrane helix</keyword>
<organism evidence="2">
    <name type="scientific">freshwater metagenome</name>
    <dbReference type="NCBI Taxonomy" id="449393"/>
    <lineage>
        <taxon>unclassified sequences</taxon>
        <taxon>metagenomes</taxon>
        <taxon>ecological metagenomes</taxon>
    </lineage>
</organism>
<sequence length="82" mass="8982">MKNPWILYITIRVGLFALVLGVMLALGFDPFFAALIAAVVSLAISLIFFGNQRSAVSEAIYKFNNKKTDKDTESEDGPAADR</sequence>
<protein>
    <submittedName>
        <fullName evidence="2">Unannotated protein</fullName>
    </submittedName>
</protein>
<evidence type="ECO:0000313" key="2">
    <source>
        <dbReference type="EMBL" id="CAB4619879.1"/>
    </source>
</evidence>
<dbReference type="Pfam" id="PF14012">
    <property type="entry name" value="DUF4229"/>
    <property type="match status" value="1"/>
</dbReference>
<feature type="transmembrane region" description="Helical" evidence="1">
    <location>
        <begin position="31"/>
        <end position="49"/>
    </location>
</feature>
<gene>
    <name evidence="2" type="ORF">UFOPK1909_00482</name>
</gene>
<dbReference type="EMBL" id="CAEZVD010000034">
    <property type="protein sequence ID" value="CAB4619879.1"/>
    <property type="molecule type" value="Genomic_DNA"/>
</dbReference>